<reference evidence="7 8" key="1">
    <citation type="submission" date="2017-02" db="EMBL/GenBank/DDBJ databases">
        <title>The new phylogeny of genus Mycobacterium.</title>
        <authorList>
            <person name="Tortoli E."/>
            <person name="Trovato A."/>
            <person name="Cirillo D.M."/>
        </authorList>
    </citation>
    <scope>NUCLEOTIDE SEQUENCE [LARGE SCALE GENOMIC DNA]</scope>
    <source>
        <strain evidence="7 8">DSM 44338</strain>
    </source>
</reference>
<feature type="transmembrane region" description="Helical" evidence="5">
    <location>
        <begin position="75"/>
        <end position="97"/>
    </location>
</feature>
<proteinExistence type="predicted"/>
<dbReference type="RefSeq" id="WP_083127226.1">
    <property type="nucleotide sequence ID" value="NZ_MVIM01000010.1"/>
</dbReference>
<evidence type="ECO:0000256" key="5">
    <source>
        <dbReference type="SAM" id="Phobius"/>
    </source>
</evidence>
<keyword evidence="3 5" id="KW-1133">Transmembrane helix</keyword>
<protein>
    <submittedName>
        <fullName evidence="7">DUF202 domain-containing protein</fullName>
    </submittedName>
</protein>
<evidence type="ECO:0000256" key="3">
    <source>
        <dbReference type="ARBA" id="ARBA00022989"/>
    </source>
</evidence>
<keyword evidence="2 5" id="KW-0812">Transmembrane</keyword>
<feature type="transmembrane region" description="Helical" evidence="5">
    <location>
        <begin position="45"/>
        <end position="63"/>
    </location>
</feature>
<dbReference type="AlphaFoldDB" id="A0A1X0JLH4"/>
<evidence type="ECO:0000256" key="1">
    <source>
        <dbReference type="ARBA" id="ARBA00004127"/>
    </source>
</evidence>
<evidence type="ECO:0000259" key="6">
    <source>
        <dbReference type="Pfam" id="PF02656"/>
    </source>
</evidence>
<keyword evidence="8" id="KW-1185">Reference proteome</keyword>
<dbReference type="InterPro" id="IPR003807">
    <property type="entry name" value="DUF202"/>
</dbReference>
<evidence type="ECO:0000256" key="4">
    <source>
        <dbReference type="ARBA" id="ARBA00023136"/>
    </source>
</evidence>
<keyword evidence="4 5" id="KW-0472">Membrane</keyword>
<gene>
    <name evidence="7" type="ORF">BST47_19170</name>
</gene>
<dbReference type="STRING" id="75922.BST47_19170"/>
<accession>A0A1X0JLH4</accession>
<name>A0A1X0JLH4_9MYCO</name>
<comment type="subcellular location">
    <subcellularLocation>
        <location evidence="1">Endomembrane system</location>
        <topology evidence="1">Multi-pass membrane protein</topology>
    </subcellularLocation>
</comment>
<evidence type="ECO:0000256" key="2">
    <source>
        <dbReference type="ARBA" id="ARBA00022692"/>
    </source>
</evidence>
<sequence>MPPRPEKPGLQAERTQLSWERTAISFLVAGALPLFGRGPLDDGRIALPVVGALLAVLVVWLARRRAHRFTVAAKTEIVLLGCATAGFAGLILMFGAFE</sequence>
<dbReference type="GO" id="GO:0012505">
    <property type="term" value="C:endomembrane system"/>
    <property type="evidence" value="ECO:0007669"/>
    <property type="project" value="UniProtKB-SubCell"/>
</dbReference>
<dbReference type="EMBL" id="MVIM01000010">
    <property type="protein sequence ID" value="ORB63692.1"/>
    <property type="molecule type" value="Genomic_DNA"/>
</dbReference>
<organism evidence="7 8">
    <name type="scientific">Mycolicibacterium tusciae</name>
    <dbReference type="NCBI Taxonomy" id="75922"/>
    <lineage>
        <taxon>Bacteria</taxon>
        <taxon>Bacillati</taxon>
        <taxon>Actinomycetota</taxon>
        <taxon>Actinomycetes</taxon>
        <taxon>Mycobacteriales</taxon>
        <taxon>Mycobacteriaceae</taxon>
        <taxon>Mycolicibacterium</taxon>
    </lineage>
</organism>
<dbReference type="Proteomes" id="UP000192411">
    <property type="component" value="Unassembled WGS sequence"/>
</dbReference>
<feature type="domain" description="DUF202" evidence="6">
    <location>
        <begin position="7"/>
        <end position="68"/>
    </location>
</feature>
<dbReference type="Pfam" id="PF02656">
    <property type="entry name" value="DUF202"/>
    <property type="match status" value="1"/>
</dbReference>
<evidence type="ECO:0000313" key="7">
    <source>
        <dbReference type="EMBL" id="ORB63692.1"/>
    </source>
</evidence>
<evidence type="ECO:0000313" key="8">
    <source>
        <dbReference type="Proteomes" id="UP000192411"/>
    </source>
</evidence>
<dbReference type="OrthoDB" id="3701077at2"/>
<comment type="caution">
    <text evidence="7">The sequence shown here is derived from an EMBL/GenBank/DDBJ whole genome shotgun (WGS) entry which is preliminary data.</text>
</comment>